<sequence length="84" mass="9041">MNVSGAARGLAFAAKAHIDAAFREAGRRMNLGEEAALRVRIQDAIQAGMRDPRDIAMQALAREGHTPRRLQHGAVTLITIRGPA</sequence>
<evidence type="ECO:0000313" key="1">
    <source>
        <dbReference type="EMBL" id="GJD50288.1"/>
    </source>
</evidence>
<reference evidence="1" key="1">
    <citation type="journal article" date="2021" name="Front. Microbiol.">
        <title>Comprehensive Comparative Genomics and Phenotyping of Methylobacterium Species.</title>
        <authorList>
            <person name="Alessa O."/>
            <person name="Ogura Y."/>
            <person name="Fujitani Y."/>
            <person name="Takami H."/>
            <person name="Hayashi T."/>
            <person name="Sahin N."/>
            <person name="Tani A."/>
        </authorList>
    </citation>
    <scope>NUCLEOTIDE SEQUENCE</scope>
    <source>
        <strain evidence="1">KCTC 52305</strain>
    </source>
</reference>
<dbReference type="EMBL" id="BPQH01000009">
    <property type="protein sequence ID" value="GJD50288.1"/>
    <property type="molecule type" value="Genomic_DNA"/>
</dbReference>
<organism evidence="1 2">
    <name type="scientific">Methylobacterium crusticola</name>
    <dbReference type="NCBI Taxonomy" id="1697972"/>
    <lineage>
        <taxon>Bacteria</taxon>
        <taxon>Pseudomonadati</taxon>
        <taxon>Pseudomonadota</taxon>
        <taxon>Alphaproteobacteria</taxon>
        <taxon>Hyphomicrobiales</taxon>
        <taxon>Methylobacteriaceae</taxon>
        <taxon>Methylobacterium</taxon>
    </lineage>
</organism>
<proteinExistence type="predicted"/>
<accession>A0ABQ4QY24</accession>
<gene>
    <name evidence="1" type="ORF">OPKNFCMD_3027</name>
</gene>
<dbReference type="RefSeq" id="WP_128562502.1">
    <property type="nucleotide sequence ID" value="NZ_BPQH01000009.1"/>
</dbReference>
<reference evidence="1" key="2">
    <citation type="submission" date="2021-08" db="EMBL/GenBank/DDBJ databases">
        <authorList>
            <person name="Tani A."/>
            <person name="Ola A."/>
            <person name="Ogura Y."/>
            <person name="Katsura K."/>
            <person name="Hayashi T."/>
        </authorList>
    </citation>
    <scope>NUCLEOTIDE SEQUENCE</scope>
    <source>
        <strain evidence="1">KCTC 52305</strain>
    </source>
</reference>
<name>A0ABQ4QY24_9HYPH</name>
<comment type="caution">
    <text evidence="1">The sequence shown here is derived from an EMBL/GenBank/DDBJ whole genome shotgun (WGS) entry which is preliminary data.</text>
</comment>
<dbReference type="Proteomes" id="UP001055167">
    <property type="component" value="Unassembled WGS sequence"/>
</dbReference>
<evidence type="ECO:0000313" key="2">
    <source>
        <dbReference type="Proteomes" id="UP001055167"/>
    </source>
</evidence>
<keyword evidence="2" id="KW-1185">Reference proteome</keyword>
<protein>
    <submittedName>
        <fullName evidence="1">Uncharacterized protein</fullName>
    </submittedName>
</protein>